<dbReference type="AlphaFoldDB" id="A0A0A9FLZ8"/>
<evidence type="ECO:0000313" key="3">
    <source>
        <dbReference type="EMBL" id="JAE09313.1"/>
    </source>
</evidence>
<name>A0A0A9FLZ8_ARUDO</name>
<proteinExistence type="predicted"/>
<accession>A0A0A9FLZ8</accession>
<reference evidence="3" key="2">
    <citation type="journal article" date="2015" name="Data Brief">
        <title>Shoot transcriptome of the giant reed, Arundo donax.</title>
        <authorList>
            <person name="Barrero R.A."/>
            <person name="Guerrero F.D."/>
            <person name="Moolhuijzen P."/>
            <person name="Goolsby J.A."/>
            <person name="Tidwell J."/>
            <person name="Bellgard S.E."/>
            <person name="Bellgard M.I."/>
        </authorList>
    </citation>
    <scope>NUCLEOTIDE SEQUENCE</scope>
    <source>
        <tissue evidence="3">Shoot tissue taken approximately 20 cm above the soil surface</tissue>
    </source>
</reference>
<evidence type="ECO:0000256" key="1">
    <source>
        <dbReference type="SAM" id="Coils"/>
    </source>
</evidence>
<protein>
    <submittedName>
        <fullName evidence="3">Uncharacterized protein</fullName>
    </submittedName>
</protein>
<evidence type="ECO:0000256" key="2">
    <source>
        <dbReference type="SAM" id="MobiDB-lite"/>
    </source>
</evidence>
<keyword evidence="1" id="KW-0175">Coiled coil</keyword>
<reference evidence="3" key="1">
    <citation type="submission" date="2014-09" db="EMBL/GenBank/DDBJ databases">
        <authorList>
            <person name="Magalhaes I.L.F."/>
            <person name="Oliveira U."/>
            <person name="Santos F.R."/>
            <person name="Vidigal T.H.D.A."/>
            <person name="Brescovit A.D."/>
            <person name="Santos A.J."/>
        </authorList>
    </citation>
    <scope>NUCLEOTIDE SEQUENCE</scope>
    <source>
        <tissue evidence="3">Shoot tissue taken approximately 20 cm above the soil surface</tissue>
    </source>
</reference>
<feature type="compositionally biased region" description="Low complexity" evidence="2">
    <location>
        <begin position="54"/>
        <end position="78"/>
    </location>
</feature>
<dbReference type="EMBL" id="GBRH01188583">
    <property type="protein sequence ID" value="JAE09313.1"/>
    <property type="molecule type" value="Transcribed_RNA"/>
</dbReference>
<feature type="coiled-coil region" evidence="1">
    <location>
        <begin position="116"/>
        <end position="174"/>
    </location>
</feature>
<feature type="region of interest" description="Disordered" evidence="2">
    <location>
        <begin position="48"/>
        <end position="83"/>
    </location>
</feature>
<sequence length="178" mass="20488">MIEIKRNITRINHKLERNRITFDNLIKKKEKRETNSKAKAFASIGRWVSEDKGSSSSDESYTITSSKKNSSSTSSSHKTSLRRSHKCLIAKGIDSDVSDEESDDDSSSQQKLFNLINKQQRTLKKQSKELKKFNALSDIHATFVTNYEELLDKFNLLNNEHEELKVKLKGIEQILRVL</sequence>
<organism evidence="3">
    <name type="scientific">Arundo donax</name>
    <name type="common">Giant reed</name>
    <name type="synonym">Donax arundinaceus</name>
    <dbReference type="NCBI Taxonomy" id="35708"/>
    <lineage>
        <taxon>Eukaryota</taxon>
        <taxon>Viridiplantae</taxon>
        <taxon>Streptophyta</taxon>
        <taxon>Embryophyta</taxon>
        <taxon>Tracheophyta</taxon>
        <taxon>Spermatophyta</taxon>
        <taxon>Magnoliopsida</taxon>
        <taxon>Liliopsida</taxon>
        <taxon>Poales</taxon>
        <taxon>Poaceae</taxon>
        <taxon>PACMAD clade</taxon>
        <taxon>Arundinoideae</taxon>
        <taxon>Arundineae</taxon>
        <taxon>Arundo</taxon>
    </lineage>
</organism>